<keyword evidence="3" id="KW-0597">Phosphoprotein</keyword>
<dbReference type="Gene3D" id="1.10.287.130">
    <property type="match status" value="1"/>
</dbReference>
<dbReference type="PANTHER" id="PTHR45453:SF1">
    <property type="entry name" value="PHOSPHATE REGULON SENSOR PROTEIN PHOR"/>
    <property type="match status" value="1"/>
</dbReference>
<dbReference type="PROSITE" id="PS50109">
    <property type="entry name" value="HIS_KIN"/>
    <property type="match status" value="1"/>
</dbReference>
<evidence type="ECO:0000313" key="10">
    <source>
        <dbReference type="Proteomes" id="UP000650616"/>
    </source>
</evidence>
<dbReference type="InterPro" id="IPR036890">
    <property type="entry name" value="HATPase_C_sf"/>
</dbReference>
<dbReference type="InterPro" id="IPR036097">
    <property type="entry name" value="HisK_dim/P_sf"/>
</dbReference>
<keyword evidence="5 9" id="KW-0418">Kinase</keyword>
<dbReference type="EC" id="2.7.13.3" evidence="2"/>
<evidence type="ECO:0000256" key="3">
    <source>
        <dbReference type="ARBA" id="ARBA00022553"/>
    </source>
</evidence>
<gene>
    <name evidence="9" type="ORF">CCAL9337_07915</name>
</gene>
<keyword evidence="7" id="KW-1133">Transmembrane helix</keyword>
<feature type="transmembrane region" description="Helical" evidence="7">
    <location>
        <begin position="34"/>
        <end position="53"/>
    </location>
</feature>
<dbReference type="SUPFAM" id="SSF55874">
    <property type="entry name" value="ATPase domain of HSP90 chaperone/DNA topoisomerase II/histidine kinase"/>
    <property type="match status" value="1"/>
</dbReference>
<protein>
    <recommendedName>
        <fullName evidence="2">histidine kinase</fullName>
        <ecNumber evidence="2">2.7.13.3</ecNumber>
    </recommendedName>
</protein>
<proteinExistence type="predicted"/>
<sequence>MLKIFALFTVFLAVLFGSFWFILGEIFWQKVYILLFVGIFLTMLFAFIVFELLSLQSIRVREVLDKKQTKLKRQSAKIRLRNYQPEGLLGGISHEFKNPLAIIKTSAQTIKGGENLDQAIRDKFIDKIIKNSDKLDKIINRLRIGFGENLVLNLSLVELSKLCSQVSEDLASKYQNQSIVISGSAYVKADADMIYQVLFNLCENALKYSQNDVFVEILQDRVLVKDSGSGIDDDEIKLITKKFYKSGEKNWNSSLGLGLYIVKYILKLHKFEFLVSSQIGVGSEFGFKFRD</sequence>
<dbReference type="SMART" id="SM00388">
    <property type="entry name" value="HisKA"/>
    <property type="match status" value="1"/>
</dbReference>
<dbReference type="RefSeq" id="WP_170016914.1">
    <property type="nucleotide sequence ID" value="NZ_CP012545.1"/>
</dbReference>
<dbReference type="InterPro" id="IPR050351">
    <property type="entry name" value="BphY/WalK/GraS-like"/>
</dbReference>
<dbReference type="GO" id="GO:0000155">
    <property type="term" value="F:phosphorelay sensor kinase activity"/>
    <property type="evidence" value="ECO:0007669"/>
    <property type="project" value="InterPro"/>
</dbReference>
<dbReference type="InterPro" id="IPR005467">
    <property type="entry name" value="His_kinase_dom"/>
</dbReference>
<keyword evidence="7" id="KW-0472">Membrane</keyword>
<dbReference type="InterPro" id="IPR003594">
    <property type="entry name" value="HATPase_dom"/>
</dbReference>
<evidence type="ECO:0000256" key="6">
    <source>
        <dbReference type="ARBA" id="ARBA00023012"/>
    </source>
</evidence>
<dbReference type="InterPro" id="IPR003661">
    <property type="entry name" value="HisK_dim/P_dom"/>
</dbReference>
<evidence type="ECO:0000256" key="7">
    <source>
        <dbReference type="SAM" id="Phobius"/>
    </source>
</evidence>
<dbReference type="Proteomes" id="UP000650616">
    <property type="component" value="Unassembled WGS sequence"/>
</dbReference>
<keyword evidence="6" id="KW-0902">Two-component regulatory system</keyword>
<evidence type="ECO:0000256" key="5">
    <source>
        <dbReference type="ARBA" id="ARBA00022777"/>
    </source>
</evidence>
<dbReference type="PANTHER" id="PTHR45453">
    <property type="entry name" value="PHOSPHATE REGULON SENSOR PROTEIN PHOR"/>
    <property type="match status" value="1"/>
</dbReference>
<dbReference type="SUPFAM" id="SSF47384">
    <property type="entry name" value="Homodimeric domain of signal transducing histidine kinase"/>
    <property type="match status" value="1"/>
</dbReference>
<name>A0AAW3ZWJ6_9BACT</name>
<evidence type="ECO:0000256" key="1">
    <source>
        <dbReference type="ARBA" id="ARBA00000085"/>
    </source>
</evidence>
<dbReference type="SMART" id="SM00387">
    <property type="entry name" value="HATPase_c"/>
    <property type="match status" value="1"/>
</dbReference>
<reference evidence="9 10" key="1">
    <citation type="submission" date="2015-08" db="EMBL/GenBank/DDBJ databases">
        <title>Comparative genomics of the Campylobacter concisus group.</title>
        <authorList>
            <person name="Yee E."/>
            <person name="Chapman M.H."/>
            <person name="Huynh S."/>
            <person name="Bono J.L."/>
            <person name="On S.L."/>
            <person name="St Leger J."/>
            <person name="Foster G."/>
            <person name="Parker C.T."/>
            <person name="Miller W.G."/>
        </authorList>
    </citation>
    <scope>NUCLEOTIDE SEQUENCE [LARGE SCALE GENOMIC DNA]</scope>
    <source>
        <strain evidence="9 10">RM9337</strain>
    </source>
</reference>
<keyword evidence="10" id="KW-1185">Reference proteome</keyword>
<dbReference type="Pfam" id="PF00512">
    <property type="entry name" value="HisKA"/>
    <property type="match status" value="1"/>
</dbReference>
<dbReference type="Pfam" id="PF02518">
    <property type="entry name" value="HATPase_c"/>
    <property type="match status" value="1"/>
</dbReference>
<dbReference type="GO" id="GO:0004721">
    <property type="term" value="F:phosphoprotein phosphatase activity"/>
    <property type="evidence" value="ECO:0007669"/>
    <property type="project" value="TreeGrafter"/>
</dbReference>
<comment type="catalytic activity">
    <reaction evidence="1">
        <text>ATP + protein L-histidine = ADP + protein N-phospho-L-histidine.</text>
        <dbReference type="EC" id="2.7.13.3"/>
    </reaction>
</comment>
<dbReference type="EMBL" id="LIWG01000011">
    <property type="protein sequence ID" value="MBE3608641.1"/>
    <property type="molecule type" value="Genomic_DNA"/>
</dbReference>
<dbReference type="GO" id="GO:0016036">
    <property type="term" value="P:cellular response to phosphate starvation"/>
    <property type="evidence" value="ECO:0007669"/>
    <property type="project" value="TreeGrafter"/>
</dbReference>
<evidence type="ECO:0000313" key="9">
    <source>
        <dbReference type="EMBL" id="MBE3608641.1"/>
    </source>
</evidence>
<keyword evidence="7" id="KW-0812">Transmembrane</keyword>
<accession>A0AAW3ZWJ6</accession>
<evidence type="ECO:0000259" key="8">
    <source>
        <dbReference type="PROSITE" id="PS50109"/>
    </source>
</evidence>
<comment type="caution">
    <text evidence="9">The sequence shown here is derived from an EMBL/GenBank/DDBJ whole genome shotgun (WGS) entry which is preliminary data.</text>
</comment>
<evidence type="ECO:0000256" key="2">
    <source>
        <dbReference type="ARBA" id="ARBA00012438"/>
    </source>
</evidence>
<organism evidence="9 10">
    <name type="scientific">Campylobacter californiensis</name>
    <dbReference type="NCBI Taxonomy" id="1032243"/>
    <lineage>
        <taxon>Bacteria</taxon>
        <taxon>Pseudomonadati</taxon>
        <taxon>Campylobacterota</taxon>
        <taxon>Epsilonproteobacteria</taxon>
        <taxon>Campylobacterales</taxon>
        <taxon>Campylobacteraceae</taxon>
        <taxon>Campylobacter</taxon>
    </lineage>
</organism>
<dbReference type="GO" id="GO:0005886">
    <property type="term" value="C:plasma membrane"/>
    <property type="evidence" value="ECO:0007669"/>
    <property type="project" value="TreeGrafter"/>
</dbReference>
<feature type="domain" description="Histidine kinase" evidence="8">
    <location>
        <begin position="91"/>
        <end position="291"/>
    </location>
</feature>
<evidence type="ECO:0000256" key="4">
    <source>
        <dbReference type="ARBA" id="ARBA00022679"/>
    </source>
</evidence>
<dbReference type="CDD" id="cd00082">
    <property type="entry name" value="HisKA"/>
    <property type="match status" value="1"/>
</dbReference>
<dbReference type="Gene3D" id="3.30.565.10">
    <property type="entry name" value="Histidine kinase-like ATPase, C-terminal domain"/>
    <property type="match status" value="1"/>
</dbReference>
<keyword evidence="4" id="KW-0808">Transferase</keyword>
<dbReference type="AlphaFoldDB" id="A0AAW3ZWJ6"/>